<sequence length="86" mass="10052">MNSLKGEIVKRALRLGLIWRPGLLSELIREDPGLREELDGLEKEFKEAWERGDKEECVEILERWEKALLGALRRRKKGTVWPPGEK</sequence>
<proteinExistence type="predicted"/>
<name>A0A7C1BF85_UNCW3</name>
<comment type="caution">
    <text evidence="1">The sequence shown here is derived from an EMBL/GenBank/DDBJ whole genome shotgun (WGS) entry which is preliminary data.</text>
</comment>
<reference evidence="1" key="1">
    <citation type="journal article" date="2020" name="mSystems">
        <title>Genome- and Community-Level Interaction Insights into Carbon Utilization and Element Cycling Functions of Hydrothermarchaeota in Hydrothermal Sediment.</title>
        <authorList>
            <person name="Zhou Z."/>
            <person name="Liu Y."/>
            <person name="Xu W."/>
            <person name="Pan J."/>
            <person name="Luo Z.H."/>
            <person name="Li M."/>
        </authorList>
    </citation>
    <scope>NUCLEOTIDE SEQUENCE [LARGE SCALE GENOMIC DNA]</scope>
    <source>
        <strain evidence="1">HyVt-237</strain>
    </source>
</reference>
<protein>
    <submittedName>
        <fullName evidence="1">Uncharacterized protein</fullName>
    </submittedName>
</protein>
<evidence type="ECO:0000313" key="1">
    <source>
        <dbReference type="EMBL" id="HDM89608.1"/>
    </source>
</evidence>
<dbReference type="EMBL" id="DRBW01000008">
    <property type="protein sequence ID" value="HDM89608.1"/>
    <property type="molecule type" value="Genomic_DNA"/>
</dbReference>
<dbReference type="AlphaFoldDB" id="A0A7C1BF85"/>
<dbReference type="Proteomes" id="UP000885931">
    <property type="component" value="Unassembled WGS sequence"/>
</dbReference>
<organism evidence="1">
    <name type="scientific">candidate division WOR-3 bacterium</name>
    <dbReference type="NCBI Taxonomy" id="2052148"/>
    <lineage>
        <taxon>Bacteria</taxon>
        <taxon>Bacteria division WOR-3</taxon>
    </lineage>
</organism>
<accession>A0A7C1BF85</accession>
<gene>
    <name evidence="1" type="ORF">ENG67_00170</name>
</gene>